<name>A0A6S7GNN4_PARCT</name>
<protein>
    <submittedName>
        <fullName evidence="1">Uncharacterized protein</fullName>
    </submittedName>
</protein>
<organism evidence="1 2">
    <name type="scientific">Paramuricea clavata</name>
    <name type="common">Red gorgonian</name>
    <name type="synonym">Violescent sea-whip</name>
    <dbReference type="NCBI Taxonomy" id="317549"/>
    <lineage>
        <taxon>Eukaryota</taxon>
        <taxon>Metazoa</taxon>
        <taxon>Cnidaria</taxon>
        <taxon>Anthozoa</taxon>
        <taxon>Octocorallia</taxon>
        <taxon>Malacalcyonacea</taxon>
        <taxon>Plexauridae</taxon>
        <taxon>Paramuricea</taxon>
    </lineage>
</organism>
<keyword evidence="2" id="KW-1185">Reference proteome</keyword>
<dbReference type="InterPro" id="IPR036397">
    <property type="entry name" value="RNaseH_sf"/>
</dbReference>
<reference evidence="1" key="1">
    <citation type="submission" date="2020-04" db="EMBL/GenBank/DDBJ databases">
        <authorList>
            <person name="Alioto T."/>
            <person name="Alioto T."/>
            <person name="Gomez Garrido J."/>
        </authorList>
    </citation>
    <scope>NUCLEOTIDE SEQUENCE</scope>
    <source>
        <strain evidence="1">A484AB</strain>
    </source>
</reference>
<evidence type="ECO:0000313" key="1">
    <source>
        <dbReference type="EMBL" id="CAB3993658.1"/>
    </source>
</evidence>
<proteinExistence type="predicted"/>
<dbReference type="Proteomes" id="UP001152795">
    <property type="component" value="Unassembled WGS sequence"/>
</dbReference>
<dbReference type="Gene3D" id="3.30.420.10">
    <property type="entry name" value="Ribonuclease H-like superfamily/Ribonuclease H"/>
    <property type="match status" value="1"/>
</dbReference>
<accession>A0A6S7GNN4</accession>
<comment type="caution">
    <text evidence="1">The sequence shown here is derived from an EMBL/GenBank/DDBJ whole genome shotgun (WGS) entry which is preliminary data.</text>
</comment>
<sequence>MKKYDVPLNELQFAEVHFADTLEFCKMVQENGKLSSPKLSMDGLYGHIFPGKKFKGHHTALGDVNAQVVVSFIQTTIDTKKHLYRKKLIATRPLQRNYASHLTASTPSNAQLDQLTTKVLCLRCDQLKLTATGSCQTLLVCLHAATRSAENMIPPDPEPTVIPNDLYNNSCSRIVARWFYVRAVQDLASLDFLVLLRFHTSSDCHSPYSTRPNESWNFVCIPSVSSSKNNLVNSQW</sequence>
<dbReference type="GO" id="GO:0003676">
    <property type="term" value="F:nucleic acid binding"/>
    <property type="evidence" value="ECO:0007669"/>
    <property type="project" value="InterPro"/>
</dbReference>
<dbReference type="EMBL" id="CACRXK020002304">
    <property type="protein sequence ID" value="CAB3993658.1"/>
    <property type="molecule type" value="Genomic_DNA"/>
</dbReference>
<dbReference type="AlphaFoldDB" id="A0A6S7GNN4"/>
<gene>
    <name evidence="1" type="ORF">PACLA_8A079589</name>
</gene>
<evidence type="ECO:0000313" key="2">
    <source>
        <dbReference type="Proteomes" id="UP001152795"/>
    </source>
</evidence>